<proteinExistence type="predicted"/>
<reference evidence="3 4" key="1">
    <citation type="submission" date="2020-08" db="EMBL/GenBank/DDBJ databases">
        <title>Stenotrophomonas tumulicola JCM 30961.</title>
        <authorList>
            <person name="Deng Y."/>
        </authorList>
    </citation>
    <scope>NUCLEOTIDE SEQUENCE [LARGE SCALE GENOMIC DNA]</scope>
    <source>
        <strain evidence="3 4">JCM 30961</strain>
    </source>
</reference>
<keyword evidence="4" id="KW-1185">Reference proteome</keyword>
<dbReference type="Gene3D" id="2.130.10.130">
    <property type="entry name" value="Integrin alpha, N-terminal"/>
    <property type="match status" value="2"/>
</dbReference>
<dbReference type="Pfam" id="PF13517">
    <property type="entry name" value="FG-GAP_3"/>
    <property type="match status" value="4"/>
</dbReference>
<keyword evidence="1 2" id="KW-0732">Signal</keyword>
<dbReference type="InterPro" id="IPR028994">
    <property type="entry name" value="Integrin_alpha_N"/>
</dbReference>
<evidence type="ECO:0000256" key="1">
    <source>
        <dbReference type="ARBA" id="ARBA00022729"/>
    </source>
</evidence>
<dbReference type="PANTHER" id="PTHR46580">
    <property type="entry name" value="SENSOR KINASE-RELATED"/>
    <property type="match status" value="1"/>
</dbReference>
<dbReference type="SUPFAM" id="SSF69318">
    <property type="entry name" value="Integrin alpha N-terminal domain"/>
    <property type="match status" value="2"/>
</dbReference>
<evidence type="ECO:0000313" key="3">
    <source>
        <dbReference type="EMBL" id="MBA8681330.1"/>
    </source>
</evidence>
<accession>A0A7W3FKW9</accession>
<dbReference type="EMBL" id="JACGXS010000002">
    <property type="protein sequence ID" value="MBA8681330.1"/>
    <property type="molecule type" value="Genomic_DNA"/>
</dbReference>
<dbReference type="Proteomes" id="UP000547058">
    <property type="component" value="Unassembled WGS sequence"/>
</dbReference>
<feature type="chain" id="PRO_5030926800" evidence="2">
    <location>
        <begin position="24"/>
        <end position="418"/>
    </location>
</feature>
<gene>
    <name evidence="3" type="ORF">H4O11_05855</name>
</gene>
<dbReference type="Pfam" id="PF01839">
    <property type="entry name" value="FG-GAP"/>
    <property type="match status" value="1"/>
</dbReference>
<sequence>MTRMKPACSLLLALSATSLAACAADPRPIAADTTYRDVTATHVPKDPDLHALDAVMIDADGDGDLDVVVAIENGPNRLYVNDGTGRLTYHQGAFGTRPGDNEHVRAADFDGDGNMDVVFVAEDDEQHNLFLGDGKGGFVRASDRLPATSQGNAVAVGDINGDGLPDIVVGNTTEGSDQPAQTFLWLNDSQRPGHFIDATATHLPKVDIQGQGLVLADLDSDGDLDIVVASQQPPNRMFLNNGDGRFVDATGRLGPQVPMETREVHAVDANGDGHLDLVFFNLTSNNGAWDKDPQTRLFINDGNARFTDETGSRLPPHRFSSWGGTVVDFNLDGHPDLVVSAIEVPGFVPQQLRAWQNDGKGIFSDVTSTVVPSTTVGRSWSIAQGDLDGDGRPDLFIGGWQSQARLLLTGSEGHGTGR</sequence>
<dbReference type="InterPro" id="IPR013517">
    <property type="entry name" value="FG-GAP"/>
</dbReference>
<name>A0A7W3FKW9_9GAMM</name>
<protein>
    <submittedName>
        <fullName evidence="3">VCBS repeat-containing protein</fullName>
    </submittedName>
</protein>
<evidence type="ECO:0000313" key="4">
    <source>
        <dbReference type="Proteomes" id="UP000547058"/>
    </source>
</evidence>
<evidence type="ECO:0000256" key="2">
    <source>
        <dbReference type="SAM" id="SignalP"/>
    </source>
</evidence>
<dbReference type="PROSITE" id="PS51257">
    <property type="entry name" value="PROKAR_LIPOPROTEIN"/>
    <property type="match status" value="1"/>
</dbReference>
<comment type="caution">
    <text evidence="3">The sequence shown here is derived from an EMBL/GenBank/DDBJ whole genome shotgun (WGS) entry which is preliminary data.</text>
</comment>
<dbReference type="AlphaFoldDB" id="A0A7W3FKW9"/>
<organism evidence="3 4">
    <name type="scientific">Stenotrophomonas tumulicola</name>
    <dbReference type="NCBI Taxonomy" id="1685415"/>
    <lineage>
        <taxon>Bacteria</taxon>
        <taxon>Pseudomonadati</taxon>
        <taxon>Pseudomonadota</taxon>
        <taxon>Gammaproteobacteria</taxon>
        <taxon>Lysobacterales</taxon>
        <taxon>Lysobacteraceae</taxon>
        <taxon>Stenotrophomonas</taxon>
    </lineage>
</organism>
<dbReference type="PANTHER" id="PTHR46580:SF4">
    <property type="entry name" value="ATP_GTP-BINDING PROTEIN"/>
    <property type="match status" value="1"/>
</dbReference>
<feature type="signal peptide" evidence="2">
    <location>
        <begin position="1"/>
        <end position="23"/>
    </location>
</feature>